<reference evidence="2" key="1">
    <citation type="journal article" date="2023" name="Nat. Commun.">
        <title>Diploid and tetraploid genomes of Acorus and the evolution of monocots.</title>
        <authorList>
            <person name="Ma L."/>
            <person name="Liu K.W."/>
            <person name="Li Z."/>
            <person name="Hsiao Y.Y."/>
            <person name="Qi Y."/>
            <person name="Fu T."/>
            <person name="Tang G.D."/>
            <person name="Zhang D."/>
            <person name="Sun W.H."/>
            <person name="Liu D.K."/>
            <person name="Li Y."/>
            <person name="Chen G.Z."/>
            <person name="Liu X.D."/>
            <person name="Liao X.Y."/>
            <person name="Jiang Y.T."/>
            <person name="Yu X."/>
            <person name="Hao Y."/>
            <person name="Huang J."/>
            <person name="Zhao X.W."/>
            <person name="Ke S."/>
            <person name="Chen Y.Y."/>
            <person name="Wu W.L."/>
            <person name="Hsu J.L."/>
            <person name="Lin Y.F."/>
            <person name="Huang M.D."/>
            <person name="Li C.Y."/>
            <person name="Huang L."/>
            <person name="Wang Z.W."/>
            <person name="Zhao X."/>
            <person name="Zhong W.Y."/>
            <person name="Peng D.H."/>
            <person name="Ahmad S."/>
            <person name="Lan S."/>
            <person name="Zhang J.S."/>
            <person name="Tsai W.C."/>
            <person name="Van de Peer Y."/>
            <person name="Liu Z.J."/>
        </authorList>
    </citation>
    <scope>NUCLEOTIDE SEQUENCE</scope>
    <source>
        <strain evidence="2">CP</strain>
    </source>
</reference>
<dbReference type="EMBL" id="JAUJYO010000012">
    <property type="protein sequence ID" value="KAK1302328.1"/>
    <property type="molecule type" value="Genomic_DNA"/>
</dbReference>
<dbReference type="AlphaFoldDB" id="A0AAV9DPA3"/>
<name>A0AAV9DPA3_ACOCL</name>
<sequence>MEDLNKRIIDGVIDGGRRKKKRPRSADSDRDRRLPVAVAVAEEDEVEEFFAILRRMREAARVIGAERRAAAEAEERRPICFREEDFEVVSDAGGKVTAVADEEETTATAAVGRPDLNVEPVAVTED</sequence>
<protein>
    <submittedName>
        <fullName evidence="2">Uncharacterized protein</fullName>
    </submittedName>
</protein>
<feature type="region of interest" description="Disordered" evidence="1">
    <location>
        <begin position="1"/>
        <end position="32"/>
    </location>
</feature>
<keyword evidence="3" id="KW-1185">Reference proteome</keyword>
<proteinExistence type="predicted"/>
<dbReference type="InterPro" id="IPR034577">
    <property type="entry name" value="NIMIN-2"/>
</dbReference>
<evidence type="ECO:0000313" key="3">
    <source>
        <dbReference type="Proteomes" id="UP001180020"/>
    </source>
</evidence>
<evidence type="ECO:0000256" key="1">
    <source>
        <dbReference type="SAM" id="MobiDB-lite"/>
    </source>
</evidence>
<evidence type="ECO:0000313" key="2">
    <source>
        <dbReference type="EMBL" id="KAK1302328.1"/>
    </source>
</evidence>
<gene>
    <name evidence="2" type="ORF">QJS10_CPB12g00344</name>
</gene>
<comment type="caution">
    <text evidence="2">The sequence shown here is derived from an EMBL/GenBank/DDBJ whole genome shotgun (WGS) entry which is preliminary data.</text>
</comment>
<accession>A0AAV9DPA3</accession>
<feature type="region of interest" description="Disordered" evidence="1">
    <location>
        <begin position="105"/>
        <end position="126"/>
    </location>
</feature>
<dbReference type="PANTHER" id="PTHR35735">
    <property type="entry name" value="PROTEIN NIM1-INTERACTING 2"/>
    <property type="match status" value="1"/>
</dbReference>
<organism evidence="2 3">
    <name type="scientific">Acorus calamus</name>
    <name type="common">Sweet flag</name>
    <dbReference type="NCBI Taxonomy" id="4465"/>
    <lineage>
        <taxon>Eukaryota</taxon>
        <taxon>Viridiplantae</taxon>
        <taxon>Streptophyta</taxon>
        <taxon>Embryophyta</taxon>
        <taxon>Tracheophyta</taxon>
        <taxon>Spermatophyta</taxon>
        <taxon>Magnoliopsida</taxon>
        <taxon>Liliopsida</taxon>
        <taxon>Acoraceae</taxon>
        <taxon>Acorus</taxon>
    </lineage>
</organism>
<dbReference type="PANTHER" id="PTHR35735:SF8">
    <property type="entry name" value="PROTEIN NIM1-INTERACTING 2"/>
    <property type="match status" value="1"/>
</dbReference>
<dbReference type="GO" id="GO:0010112">
    <property type="term" value="P:regulation of systemic acquired resistance"/>
    <property type="evidence" value="ECO:0007669"/>
    <property type="project" value="InterPro"/>
</dbReference>
<reference evidence="2" key="2">
    <citation type="submission" date="2023-06" db="EMBL/GenBank/DDBJ databases">
        <authorList>
            <person name="Ma L."/>
            <person name="Liu K.-W."/>
            <person name="Li Z."/>
            <person name="Hsiao Y.-Y."/>
            <person name="Qi Y."/>
            <person name="Fu T."/>
            <person name="Tang G."/>
            <person name="Zhang D."/>
            <person name="Sun W.-H."/>
            <person name="Liu D.-K."/>
            <person name="Li Y."/>
            <person name="Chen G.-Z."/>
            <person name="Liu X.-D."/>
            <person name="Liao X.-Y."/>
            <person name="Jiang Y.-T."/>
            <person name="Yu X."/>
            <person name="Hao Y."/>
            <person name="Huang J."/>
            <person name="Zhao X.-W."/>
            <person name="Ke S."/>
            <person name="Chen Y.-Y."/>
            <person name="Wu W.-L."/>
            <person name="Hsu J.-L."/>
            <person name="Lin Y.-F."/>
            <person name="Huang M.-D."/>
            <person name="Li C.-Y."/>
            <person name="Huang L."/>
            <person name="Wang Z.-W."/>
            <person name="Zhao X."/>
            <person name="Zhong W.-Y."/>
            <person name="Peng D.-H."/>
            <person name="Ahmad S."/>
            <person name="Lan S."/>
            <person name="Zhang J.-S."/>
            <person name="Tsai W.-C."/>
            <person name="Van De Peer Y."/>
            <person name="Liu Z.-J."/>
        </authorList>
    </citation>
    <scope>NUCLEOTIDE SEQUENCE</scope>
    <source>
        <strain evidence="2">CP</strain>
        <tissue evidence="2">Leaves</tissue>
    </source>
</reference>
<dbReference type="Proteomes" id="UP001180020">
    <property type="component" value="Unassembled WGS sequence"/>
</dbReference>